<dbReference type="NCBIfam" id="TIGR03275">
    <property type="entry name" value="methan_mark_8"/>
    <property type="match status" value="1"/>
</dbReference>
<dbReference type="EMBL" id="JAAYUN010000195">
    <property type="protein sequence ID" value="NLJ23552.1"/>
    <property type="molecule type" value="Genomic_DNA"/>
</dbReference>
<evidence type="ECO:0000313" key="2">
    <source>
        <dbReference type="Proteomes" id="UP000544742"/>
    </source>
</evidence>
<reference evidence="1 2" key="1">
    <citation type="journal article" date="2020" name="Biotechnol. Biofuels">
        <title>New insights from the biogas microbiome by comprehensive genome-resolved metagenomics of nearly 1600 species originating from multiple anaerobic digesters.</title>
        <authorList>
            <person name="Campanaro S."/>
            <person name="Treu L."/>
            <person name="Rodriguez-R L.M."/>
            <person name="Kovalovszki A."/>
            <person name="Ziels R.M."/>
            <person name="Maus I."/>
            <person name="Zhu X."/>
            <person name="Kougias P.G."/>
            <person name="Basile A."/>
            <person name="Luo G."/>
            <person name="Schluter A."/>
            <person name="Konstantinidis K.T."/>
            <person name="Angelidaki I."/>
        </authorList>
    </citation>
    <scope>NUCLEOTIDE SEQUENCE [LARGE SCALE GENOMIC DNA]</scope>
    <source>
        <strain evidence="1">AS27yjCOA_157</strain>
    </source>
</reference>
<name>A0A7K4AKT1_METSH</name>
<evidence type="ECO:0000313" key="1">
    <source>
        <dbReference type="EMBL" id="NLJ23552.1"/>
    </source>
</evidence>
<protein>
    <submittedName>
        <fullName evidence="1">DUF2099 family protein</fullName>
    </submittedName>
</protein>
<dbReference type="InterPro" id="IPR009181">
    <property type="entry name" value="Methan_mark_8"/>
</dbReference>
<comment type="caution">
    <text evidence="1">The sequence shown here is derived from an EMBL/GenBank/DDBJ whole genome shotgun (WGS) entry which is preliminary data.</text>
</comment>
<dbReference type="Pfam" id="PF09872">
    <property type="entry name" value="DUF2099"/>
    <property type="match status" value="1"/>
</dbReference>
<dbReference type="Proteomes" id="UP000544742">
    <property type="component" value="Unassembled WGS sequence"/>
</dbReference>
<accession>A0A7K4AKT1</accession>
<gene>
    <name evidence="1" type="ORF">GX426_10675</name>
</gene>
<proteinExistence type="predicted"/>
<sequence>MSEHLLEVAGARVRVRDGKVEVLTEPAIRSCPLRQDLYGIKVESKETVKRVLEEHMAELGMYGPKRVLELEDKAVSFGASEILSDALTEGLIDAAVLVSEGAGTVVAAKPAVLQAIGAHMTGLIRTEPIEEIQLGLEERGCILIDRQGTVDQVLGFERAVEAGYSRIAVSLAGHRADDARALRKRESALGARATILAVHTTGISESEAQVLAECCDLVWSCASRAVREVAGGKALIQIGIAIPVFALTPMGKRLILNRAMHFSGQLVLHRAGLPVTPEGKQPEPLV</sequence>
<dbReference type="AlphaFoldDB" id="A0A7K4AKT1"/>
<dbReference type="PIRSF" id="PIRSF004929">
    <property type="entry name" value="UCP004929"/>
    <property type="match status" value="1"/>
</dbReference>
<organism evidence="1 2">
    <name type="scientific">Methanothrix soehngenii</name>
    <name type="common">Methanosaeta concilii</name>
    <dbReference type="NCBI Taxonomy" id="2223"/>
    <lineage>
        <taxon>Archaea</taxon>
        <taxon>Methanobacteriati</taxon>
        <taxon>Methanobacteriota</taxon>
        <taxon>Stenosarchaea group</taxon>
        <taxon>Methanomicrobia</taxon>
        <taxon>Methanotrichales</taxon>
        <taxon>Methanotrichaceae</taxon>
        <taxon>Methanothrix</taxon>
    </lineage>
</organism>